<evidence type="ECO:0000313" key="1">
    <source>
        <dbReference type="EMBL" id="OGZ45135.1"/>
    </source>
</evidence>
<accession>A0A1G2G4F7</accession>
<organism evidence="1 2">
    <name type="scientific">Candidatus Ryanbacteria bacterium RIFCSPHIGHO2_01_FULL_48_27</name>
    <dbReference type="NCBI Taxonomy" id="1802115"/>
    <lineage>
        <taxon>Bacteria</taxon>
        <taxon>Candidatus Ryaniibacteriota</taxon>
    </lineage>
</organism>
<gene>
    <name evidence="1" type="ORF">A2756_03365</name>
</gene>
<dbReference type="EMBL" id="MHNL01000009">
    <property type="protein sequence ID" value="OGZ45135.1"/>
    <property type="molecule type" value="Genomic_DNA"/>
</dbReference>
<dbReference type="STRING" id="1802115.A2756_03365"/>
<sequence length="271" mass="30895">MNISTDIDEDMYERAATLIENICSSDASDFYRLRWGSKKEFNELPFLAVDDLIRTPFSKRRYRTQKGLVKIIRRNGSPFFIQRSHTDIGEENYGSPCERPTILFTDNGDALEKSLWFYEHFILPLLGRCQNMAVAAHSAAWYGTDAIVSDADTLQKFLPQLKKIYDSTHIRTLTLIEKTFPPSTMKWGMLFQVVRILAGLPECGAFAEKCPESGMKPFFHADKNSLLEVHDGYLVVTKLLPLVTPIIRYKTELRATKTVSGCSCEKTSFIL</sequence>
<evidence type="ECO:0000313" key="2">
    <source>
        <dbReference type="Proteomes" id="UP000177785"/>
    </source>
</evidence>
<dbReference type="AlphaFoldDB" id="A0A1G2G4F7"/>
<dbReference type="InterPro" id="IPR042099">
    <property type="entry name" value="ANL_N_sf"/>
</dbReference>
<dbReference type="Gene3D" id="3.40.50.12780">
    <property type="entry name" value="N-terminal domain of ligase-like"/>
    <property type="match status" value="1"/>
</dbReference>
<reference evidence="1 2" key="1">
    <citation type="journal article" date="2016" name="Nat. Commun.">
        <title>Thousands of microbial genomes shed light on interconnected biogeochemical processes in an aquifer system.</title>
        <authorList>
            <person name="Anantharaman K."/>
            <person name="Brown C.T."/>
            <person name="Hug L.A."/>
            <person name="Sharon I."/>
            <person name="Castelle C.J."/>
            <person name="Probst A.J."/>
            <person name="Thomas B.C."/>
            <person name="Singh A."/>
            <person name="Wilkins M.J."/>
            <person name="Karaoz U."/>
            <person name="Brodie E.L."/>
            <person name="Williams K.H."/>
            <person name="Hubbard S.S."/>
            <person name="Banfield J.F."/>
        </authorList>
    </citation>
    <scope>NUCLEOTIDE SEQUENCE [LARGE SCALE GENOMIC DNA]</scope>
</reference>
<protein>
    <submittedName>
        <fullName evidence="1">Uncharacterized protein</fullName>
    </submittedName>
</protein>
<proteinExistence type="predicted"/>
<comment type="caution">
    <text evidence="1">The sequence shown here is derived from an EMBL/GenBank/DDBJ whole genome shotgun (WGS) entry which is preliminary data.</text>
</comment>
<name>A0A1G2G4F7_9BACT</name>
<dbReference type="Proteomes" id="UP000177785">
    <property type="component" value="Unassembled WGS sequence"/>
</dbReference>